<dbReference type="AlphaFoldDB" id="A0A6A6QD93"/>
<dbReference type="EMBL" id="MU004199">
    <property type="protein sequence ID" value="KAF2489437.1"/>
    <property type="molecule type" value="Genomic_DNA"/>
</dbReference>
<evidence type="ECO:0000313" key="2">
    <source>
        <dbReference type="Proteomes" id="UP000799750"/>
    </source>
</evidence>
<dbReference type="Proteomes" id="UP000799750">
    <property type="component" value="Unassembled WGS sequence"/>
</dbReference>
<proteinExistence type="predicted"/>
<reference evidence="1" key="1">
    <citation type="journal article" date="2020" name="Stud. Mycol.">
        <title>101 Dothideomycetes genomes: a test case for predicting lifestyles and emergence of pathogens.</title>
        <authorList>
            <person name="Haridas S."/>
            <person name="Albert R."/>
            <person name="Binder M."/>
            <person name="Bloem J."/>
            <person name="Labutti K."/>
            <person name="Salamov A."/>
            <person name="Andreopoulos B."/>
            <person name="Baker S."/>
            <person name="Barry K."/>
            <person name="Bills G."/>
            <person name="Bluhm B."/>
            <person name="Cannon C."/>
            <person name="Castanera R."/>
            <person name="Culley D."/>
            <person name="Daum C."/>
            <person name="Ezra D."/>
            <person name="Gonzalez J."/>
            <person name="Henrissat B."/>
            <person name="Kuo A."/>
            <person name="Liang C."/>
            <person name="Lipzen A."/>
            <person name="Lutzoni F."/>
            <person name="Magnuson J."/>
            <person name="Mondo S."/>
            <person name="Nolan M."/>
            <person name="Ohm R."/>
            <person name="Pangilinan J."/>
            <person name="Park H.-J."/>
            <person name="Ramirez L."/>
            <person name="Alfaro M."/>
            <person name="Sun H."/>
            <person name="Tritt A."/>
            <person name="Yoshinaga Y."/>
            <person name="Zwiers L.-H."/>
            <person name="Turgeon B."/>
            <person name="Goodwin S."/>
            <person name="Spatafora J."/>
            <person name="Crous P."/>
            <person name="Grigoriev I."/>
        </authorList>
    </citation>
    <scope>NUCLEOTIDE SEQUENCE</scope>
    <source>
        <strain evidence="1">CBS 269.34</strain>
    </source>
</reference>
<protein>
    <submittedName>
        <fullName evidence="1">Uncharacterized protein</fullName>
    </submittedName>
</protein>
<evidence type="ECO:0000313" key="1">
    <source>
        <dbReference type="EMBL" id="KAF2489437.1"/>
    </source>
</evidence>
<organism evidence="1 2">
    <name type="scientific">Lophium mytilinum</name>
    <dbReference type="NCBI Taxonomy" id="390894"/>
    <lineage>
        <taxon>Eukaryota</taxon>
        <taxon>Fungi</taxon>
        <taxon>Dikarya</taxon>
        <taxon>Ascomycota</taxon>
        <taxon>Pezizomycotina</taxon>
        <taxon>Dothideomycetes</taxon>
        <taxon>Pleosporomycetidae</taxon>
        <taxon>Mytilinidiales</taxon>
        <taxon>Mytilinidiaceae</taxon>
        <taxon>Lophium</taxon>
    </lineage>
</organism>
<accession>A0A6A6QD93</accession>
<name>A0A6A6QD93_9PEZI</name>
<sequence length="164" mass="18773">MESTGSALGCLRNQISKNEFHRELPVAVQLVAHMFLHRSEKRPCPVSPTIGKKRDPPCPMGGCPVGLGILSSNDPKPRGRGRSEFWCISTIRRRRPRCVDEFLEHIHLYRQKAHMWPNRGKERKRASAANRESDKDYEWTAAKVNVNASEIMLAVEFRSGFFEK</sequence>
<gene>
    <name evidence="1" type="ORF">BU16DRAFT_567612</name>
</gene>
<keyword evidence="2" id="KW-1185">Reference proteome</keyword>